<dbReference type="InterPro" id="IPR001633">
    <property type="entry name" value="EAL_dom"/>
</dbReference>
<evidence type="ECO:0000259" key="1">
    <source>
        <dbReference type="PROSITE" id="PS50883"/>
    </source>
</evidence>
<dbReference type="AlphaFoldDB" id="A0A2S8S5V1"/>
<gene>
    <name evidence="2" type="ORF">LX70_02429</name>
</gene>
<evidence type="ECO:0000313" key="2">
    <source>
        <dbReference type="EMBL" id="PQV56165.1"/>
    </source>
</evidence>
<protein>
    <submittedName>
        <fullName evidence="2">EAL domain-containing protein (Putative c-di-GMP-specific phosphodiesterase class I)</fullName>
    </submittedName>
</protein>
<name>A0A2S8S5V1_9RHOB</name>
<proteinExistence type="predicted"/>
<dbReference type="EMBL" id="PVEP01000005">
    <property type="protein sequence ID" value="PQV56165.1"/>
    <property type="molecule type" value="Genomic_DNA"/>
</dbReference>
<dbReference type="SUPFAM" id="SSF141868">
    <property type="entry name" value="EAL domain-like"/>
    <property type="match status" value="1"/>
</dbReference>
<dbReference type="PANTHER" id="PTHR33121">
    <property type="entry name" value="CYCLIC DI-GMP PHOSPHODIESTERASE PDEF"/>
    <property type="match status" value="1"/>
</dbReference>
<dbReference type="Proteomes" id="UP000238338">
    <property type="component" value="Unassembled WGS sequence"/>
</dbReference>
<feature type="domain" description="EAL" evidence="1">
    <location>
        <begin position="28"/>
        <end position="278"/>
    </location>
</feature>
<dbReference type="PANTHER" id="PTHR33121:SF79">
    <property type="entry name" value="CYCLIC DI-GMP PHOSPHODIESTERASE PDED-RELATED"/>
    <property type="match status" value="1"/>
</dbReference>
<dbReference type="GO" id="GO:0071111">
    <property type="term" value="F:cyclic-guanylate-specific phosphodiesterase activity"/>
    <property type="evidence" value="ECO:0007669"/>
    <property type="project" value="InterPro"/>
</dbReference>
<dbReference type="SMART" id="SM00052">
    <property type="entry name" value="EAL"/>
    <property type="match status" value="1"/>
</dbReference>
<organism evidence="2 3">
    <name type="scientific">Albidovulum denitrificans</name>
    <dbReference type="NCBI Taxonomy" id="404881"/>
    <lineage>
        <taxon>Bacteria</taxon>
        <taxon>Pseudomonadati</taxon>
        <taxon>Pseudomonadota</taxon>
        <taxon>Alphaproteobacteria</taxon>
        <taxon>Rhodobacterales</taxon>
        <taxon>Paracoccaceae</taxon>
        <taxon>Albidovulum</taxon>
    </lineage>
</organism>
<accession>A0A2S8S5V1</accession>
<reference evidence="2 3" key="1">
    <citation type="submission" date="2018-02" db="EMBL/GenBank/DDBJ databases">
        <title>Genomic Encyclopedia of Archaeal and Bacterial Type Strains, Phase II (KMG-II): from individual species to whole genera.</title>
        <authorList>
            <person name="Goeker M."/>
        </authorList>
    </citation>
    <scope>NUCLEOTIDE SEQUENCE [LARGE SCALE GENOMIC DNA]</scope>
    <source>
        <strain evidence="2 3">DSM 18921</strain>
    </source>
</reference>
<keyword evidence="3" id="KW-1185">Reference proteome</keyword>
<dbReference type="CDD" id="cd01948">
    <property type="entry name" value="EAL"/>
    <property type="match status" value="1"/>
</dbReference>
<dbReference type="RefSeq" id="WP_105515035.1">
    <property type="nucleotide sequence ID" value="NZ_PVEP01000005.1"/>
</dbReference>
<dbReference type="PROSITE" id="PS50883">
    <property type="entry name" value="EAL"/>
    <property type="match status" value="1"/>
</dbReference>
<dbReference type="InterPro" id="IPR050706">
    <property type="entry name" value="Cyclic-di-GMP_PDE-like"/>
</dbReference>
<dbReference type="Gene3D" id="3.20.20.450">
    <property type="entry name" value="EAL domain"/>
    <property type="match status" value="1"/>
</dbReference>
<comment type="caution">
    <text evidence="2">The sequence shown here is derived from an EMBL/GenBank/DDBJ whole genome shotgun (WGS) entry which is preliminary data.</text>
</comment>
<sequence>MAGAGIRRKRIFEADHDSPLNSAVTQRGQNIVQLVEDAVRRGNVFLAFQPVVQTRKTGTPAFYEGLIRVTDTNGTVIPARDFFPAVETMEIGRELDCRALGMALGALSRDASLRLSVNMSARSIGYPKFTRVLTHGLKSCATAGERLILEISESSAMMMPELVTTFMARLQPDGITFALDNFGAGQTSFRHLRDFYFDLIKIDGSFIRGVADSTDNQILTQALLAVARQFDMFAVAESVETARDAEYLTSIGMDCMQGYYFGAPTVTPPWKMPAPRKTA</sequence>
<evidence type="ECO:0000313" key="3">
    <source>
        <dbReference type="Proteomes" id="UP000238338"/>
    </source>
</evidence>
<dbReference type="OrthoDB" id="23692at2"/>
<dbReference type="Pfam" id="PF00563">
    <property type="entry name" value="EAL"/>
    <property type="match status" value="1"/>
</dbReference>
<dbReference type="InterPro" id="IPR035919">
    <property type="entry name" value="EAL_sf"/>
</dbReference>